<gene>
    <name evidence="3" type="ORF">URODEC1_LOCUS106956</name>
</gene>
<dbReference type="Gene3D" id="1.20.1280.50">
    <property type="match status" value="1"/>
</dbReference>
<sequence>MPPPELIDDDAMAEILLRLPPDDPACLVRASLVCKPWRRIASSAAFLRRYRRFHRSPPPLAFIAGLYFLDPTAATSRSTAATAASSSRSLRPTTSSSGTPSPAAGTWCPSPHRVVHRRRASYVTPARGTLVGDAMYFVLGLHNKILKYNFAEHCLSVIHPPEVYDKGIVLMVTEDGLLGLSGIRDFNLYLWSREADAEGVEWWVQTRMIDLQRLLPVDNPFNPVERAVVTGFAEGACVIFVSTDIGGFVIELKTGRVRKVAEPGRYYPVIPFISFCTPGFPIDIGKMCSGSN</sequence>
<dbReference type="Proteomes" id="UP001497457">
    <property type="component" value="Chromosome 7b"/>
</dbReference>
<reference evidence="4" key="1">
    <citation type="submission" date="2024-06" db="EMBL/GenBank/DDBJ databases">
        <authorList>
            <person name="Ryan C."/>
        </authorList>
    </citation>
    <scope>NUCLEOTIDE SEQUENCE [LARGE SCALE GENOMIC DNA]</scope>
</reference>
<dbReference type="PANTHER" id="PTHR32133:SF372">
    <property type="entry name" value="F-BOX DOMAIN-CONTAINING PROTEIN"/>
    <property type="match status" value="1"/>
</dbReference>
<accession>A0ABC9FMS0</accession>
<organism evidence="3 4">
    <name type="scientific">Urochloa decumbens</name>
    <dbReference type="NCBI Taxonomy" id="240449"/>
    <lineage>
        <taxon>Eukaryota</taxon>
        <taxon>Viridiplantae</taxon>
        <taxon>Streptophyta</taxon>
        <taxon>Embryophyta</taxon>
        <taxon>Tracheophyta</taxon>
        <taxon>Spermatophyta</taxon>
        <taxon>Magnoliopsida</taxon>
        <taxon>Liliopsida</taxon>
        <taxon>Poales</taxon>
        <taxon>Poaceae</taxon>
        <taxon>PACMAD clade</taxon>
        <taxon>Panicoideae</taxon>
        <taxon>Panicodae</taxon>
        <taxon>Paniceae</taxon>
        <taxon>Melinidinae</taxon>
        <taxon>Urochloa</taxon>
    </lineage>
</organism>
<feature type="region of interest" description="Disordered" evidence="1">
    <location>
        <begin position="80"/>
        <end position="109"/>
    </location>
</feature>
<keyword evidence="4" id="KW-1185">Reference proteome</keyword>
<dbReference type="InterPro" id="IPR001810">
    <property type="entry name" value="F-box_dom"/>
</dbReference>
<proteinExistence type="predicted"/>
<evidence type="ECO:0000256" key="1">
    <source>
        <dbReference type="SAM" id="MobiDB-lite"/>
    </source>
</evidence>
<reference evidence="3 4" key="2">
    <citation type="submission" date="2024-10" db="EMBL/GenBank/DDBJ databases">
        <authorList>
            <person name="Ryan C."/>
        </authorList>
    </citation>
    <scope>NUCLEOTIDE SEQUENCE [LARGE SCALE GENOMIC DNA]</scope>
</reference>
<dbReference type="Pfam" id="PF00646">
    <property type="entry name" value="F-box"/>
    <property type="match status" value="1"/>
</dbReference>
<protein>
    <recommendedName>
        <fullName evidence="2">F-box domain-containing protein</fullName>
    </recommendedName>
</protein>
<dbReference type="AlphaFoldDB" id="A0ABC9FMS0"/>
<evidence type="ECO:0000259" key="2">
    <source>
        <dbReference type="Pfam" id="PF00646"/>
    </source>
</evidence>
<feature type="compositionally biased region" description="Low complexity" evidence="1">
    <location>
        <begin position="80"/>
        <end position="106"/>
    </location>
</feature>
<evidence type="ECO:0000313" key="3">
    <source>
        <dbReference type="EMBL" id="CAL5078089.1"/>
    </source>
</evidence>
<dbReference type="InterPro" id="IPR036047">
    <property type="entry name" value="F-box-like_dom_sf"/>
</dbReference>
<evidence type="ECO:0000313" key="4">
    <source>
        <dbReference type="Proteomes" id="UP001497457"/>
    </source>
</evidence>
<name>A0ABC9FMS0_9POAL</name>
<dbReference type="EMBL" id="OZ075117">
    <property type="protein sequence ID" value="CAL5078089.1"/>
    <property type="molecule type" value="Genomic_DNA"/>
</dbReference>
<dbReference type="PANTHER" id="PTHR32133">
    <property type="entry name" value="OS07G0120400 PROTEIN"/>
    <property type="match status" value="1"/>
</dbReference>
<feature type="domain" description="F-box" evidence="2">
    <location>
        <begin position="8"/>
        <end position="47"/>
    </location>
</feature>
<dbReference type="SUPFAM" id="SSF81383">
    <property type="entry name" value="F-box domain"/>
    <property type="match status" value="1"/>
</dbReference>